<evidence type="ECO:0000313" key="2">
    <source>
        <dbReference type="Proteomes" id="UP000008281"/>
    </source>
</evidence>
<dbReference type="GeneID" id="9815421"/>
<dbReference type="OrthoDB" id="5772752at2759"/>
<dbReference type="KEGG" id="crq:GCK72_002040"/>
<gene>
    <name evidence="1" type="ORF">CRE_28410</name>
</gene>
<dbReference type="AlphaFoldDB" id="E3LMA2"/>
<evidence type="ECO:0000313" key="1">
    <source>
        <dbReference type="EMBL" id="EFP03146.1"/>
    </source>
</evidence>
<dbReference type="RefSeq" id="XP_003115011.2">
    <property type="nucleotide sequence ID" value="XM_003114963.2"/>
</dbReference>
<name>E3LMA2_CAERE</name>
<dbReference type="OMA" id="VVIHEEW"/>
<dbReference type="PANTHER" id="PTHR34005:SF1">
    <property type="entry name" value="PROTEIN CBG15054"/>
    <property type="match status" value="1"/>
</dbReference>
<dbReference type="CTD" id="9815421"/>
<dbReference type="Proteomes" id="UP000008281">
    <property type="component" value="Unassembled WGS sequence"/>
</dbReference>
<dbReference type="eggNOG" id="ENOG502TH9Q">
    <property type="taxonomic scope" value="Eukaryota"/>
</dbReference>
<keyword evidence="2" id="KW-1185">Reference proteome</keyword>
<reference evidence="1" key="1">
    <citation type="submission" date="2007-07" db="EMBL/GenBank/DDBJ databases">
        <title>PCAP assembly of the Caenorhabditis remanei genome.</title>
        <authorList>
            <consortium name="The Caenorhabditis remanei Sequencing Consortium"/>
            <person name="Wilson R.K."/>
        </authorList>
    </citation>
    <scope>NUCLEOTIDE SEQUENCE [LARGE SCALE GENOMIC DNA]</scope>
    <source>
        <strain evidence="1">PB4641</strain>
    </source>
</reference>
<dbReference type="InParanoid" id="E3LMA2"/>
<proteinExistence type="predicted"/>
<dbReference type="PANTHER" id="PTHR34005">
    <property type="entry name" value="PROTEIN CBG15054-RELATED"/>
    <property type="match status" value="1"/>
</dbReference>
<sequence>MKALGFLVCVILVVFLLYNTIRHFLINQKSKLIGLIRRYPLLPFPQDGFKEFEATEKLKTLVPQAKIQVCRNYTNRQECWNGKKQAIHKMNEIMRWIVKWNKKQFDGRVHGDNDSEKVEDLVPNDARLISIKMEGFKHGEMCHEFEPIDGTIEGSYFTYQMFGDNRIQVTNYVEDNISYVAGFCIYIDSPWTSGNYFRLKFIEDFFNTVKLPIRVRTRNTARVIVKNENQVNVQHSDQKKKKEKGHEIRVGVPEHETVYMFETENRLCNSSSPVPSEVSLPEEGGPSSEMTIKWCPKLRRNIMSKIEEDVVIHEEWDPKLERMKNKECQLCTDVLHHEEPPAYSSLA</sequence>
<organism evidence="2">
    <name type="scientific">Caenorhabditis remanei</name>
    <name type="common">Caenorhabditis vulgaris</name>
    <dbReference type="NCBI Taxonomy" id="31234"/>
    <lineage>
        <taxon>Eukaryota</taxon>
        <taxon>Metazoa</taxon>
        <taxon>Ecdysozoa</taxon>
        <taxon>Nematoda</taxon>
        <taxon>Chromadorea</taxon>
        <taxon>Rhabditida</taxon>
        <taxon>Rhabditina</taxon>
        <taxon>Rhabditomorpha</taxon>
        <taxon>Rhabditoidea</taxon>
        <taxon>Rhabditidae</taxon>
        <taxon>Peloderinae</taxon>
        <taxon>Caenorhabditis</taxon>
    </lineage>
</organism>
<dbReference type="EMBL" id="DS268411">
    <property type="protein sequence ID" value="EFP03146.1"/>
    <property type="molecule type" value="Genomic_DNA"/>
</dbReference>
<dbReference type="HOGENOM" id="CLU_066944_1_0_1"/>
<accession>E3LMA2</accession>
<protein>
    <submittedName>
        <fullName evidence="1">Uncharacterized protein</fullName>
    </submittedName>
</protein>